<accession>A0A1F6MCN8</accession>
<evidence type="ECO:0000256" key="2">
    <source>
        <dbReference type="ARBA" id="ARBA00022741"/>
    </source>
</evidence>
<dbReference type="GO" id="GO:0008270">
    <property type="term" value="F:zinc ion binding"/>
    <property type="evidence" value="ECO:0007669"/>
    <property type="project" value="UniProtKB-UniRule"/>
</dbReference>
<dbReference type="Pfam" id="PF03477">
    <property type="entry name" value="ATP-cone"/>
    <property type="match status" value="1"/>
</dbReference>
<comment type="cofactor">
    <cofactor evidence="7">
        <name>Zn(2+)</name>
        <dbReference type="ChEBI" id="CHEBI:29105"/>
    </cofactor>
    <text evidence="7">Binds 1 zinc ion.</text>
</comment>
<comment type="function">
    <text evidence="7">Negatively regulates transcription of bacterial ribonucleotide reductase nrd genes and operons by binding to NrdR-boxes.</text>
</comment>
<dbReference type="GO" id="GO:0005524">
    <property type="term" value="F:ATP binding"/>
    <property type="evidence" value="ECO:0007669"/>
    <property type="project" value="UniProtKB-UniRule"/>
</dbReference>
<keyword evidence="6 7" id="KW-0804">Transcription</keyword>
<dbReference type="AlphaFoldDB" id="A0A1F6MCN8"/>
<evidence type="ECO:0000256" key="7">
    <source>
        <dbReference type="HAMAP-Rule" id="MF_00440"/>
    </source>
</evidence>
<evidence type="ECO:0000256" key="4">
    <source>
        <dbReference type="ARBA" id="ARBA00023015"/>
    </source>
</evidence>
<comment type="similarity">
    <text evidence="7">Belongs to the NrdR family.</text>
</comment>
<gene>
    <name evidence="7" type="primary">nrdR</name>
    <name evidence="9" type="ORF">A2754_00200</name>
</gene>
<protein>
    <recommendedName>
        <fullName evidence="7">Transcriptional repressor NrdR</fullName>
    </recommendedName>
</protein>
<dbReference type="HAMAP" id="MF_00440">
    <property type="entry name" value="NrdR"/>
    <property type="match status" value="1"/>
</dbReference>
<dbReference type="InterPro" id="IPR003796">
    <property type="entry name" value="RNR_NrdR-like"/>
</dbReference>
<dbReference type="InterPro" id="IPR005144">
    <property type="entry name" value="ATP-cone_dom"/>
</dbReference>
<dbReference type="PROSITE" id="PS51161">
    <property type="entry name" value="ATP_CONE"/>
    <property type="match status" value="1"/>
</dbReference>
<keyword evidence="4 7" id="KW-0805">Transcription regulation</keyword>
<evidence type="ECO:0000313" key="9">
    <source>
        <dbReference type="EMBL" id="OGH69263.1"/>
    </source>
</evidence>
<dbReference type="NCBIfam" id="TIGR00244">
    <property type="entry name" value="transcriptional regulator NrdR"/>
    <property type="match status" value="1"/>
</dbReference>
<dbReference type="Proteomes" id="UP000177953">
    <property type="component" value="Unassembled WGS sequence"/>
</dbReference>
<keyword evidence="7" id="KW-0479">Metal-binding</keyword>
<organism evidence="9 10">
    <name type="scientific">Candidatus Magasanikbacteria bacterium RIFCSPHIGHO2_01_FULL_47_8</name>
    <dbReference type="NCBI Taxonomy" id="1798673"/>
    <lineage>
        <taxon>Bacteria</taxon>
        <taxon>Candidatus Magasanikiibacteriota</taxon>
    </lineage>
</organism>
<evidence type="ECO:0000256" key="3">
    <source>
        <dbReference type="ARBA" id="ARBA00022840"/>
    </source>
</evidence>
<keyword evidence="5 7" id="KW-0238">DNA-binding</keyword>
<name>A0A1F6MCN8_9BACT</name>
<dbReference type="InterPro" id="IPR055173">
    <property type="entry name" value="NrdR-like_N"/>
</dbReference>
<reference evidence="9 10" key="1">
    <citation type="journal article" date="2016" name="Nat. Commun.">
        <title>Thousands of microbial genomes shed light on interconnected biogeochemical processes in an aquifer system.</title>
        <authorList>
            <person name="Anantharaman K."/>
            <person name="Brown C.T."/>
            <person name="Hug L.A."/>
            <person name="Sharon I."/>
            <person name="Castelle C.J."/>
            <person name="Probst A.J."/>
            <person name="Thomas B.C."/>
            <person name="Singh A."/>
            <person name="Wilkins M.J."/>
            <person name="Karaoz U."/>
            <person name="Brodie E.L."/>
            <person name="Williams K.H."/>
            <person name="Hubbard S.S."/>
            <person name="Banfield J.F."/>
        </authorList>
    </citation>
    <scope>NUCLEOTIDE SEQUENCE [LARGE SCALE GENOMIC DNA]</scope>
</reference>
<evidence type="ECO:0000313" key="10">
    <source>
        <dbReference type="Proteomes" id="UP000177953"/>
    </source>
</evidence>
<evidence type="ECO:0000256" key="5">
    <source>
        <dbReference type="ARBA" id="ARBA00023125"/>
    </source>
</evidence>
<evidence type="ECO:0000256" key="6">
    <source>
        <dbReference type="ARBA" id="ARBA00023163"/>
    </source>
</evidence>
<evidence type="ECO:0000259" key="8">
    <source>
        <dbReference type="PROSITE" id="PS51161"/>
    </source>
</evidence>
<dbReference type="PANTHER" id="PTHR30455">
    <property type="entry name" value="TRANSCRIPTIONAL REPRESSOR NRDR"/>
    <property type="match status" value="1"/>
</dbReference>
<dbReference type="GO" id="GO:0045892">
    <property type="term" value="P:negative regulation of DNA-templated transcription"/>
    <property type="evidence" value="ECO:0007669"/>
    <property type="project" value="UniProtKB-UniRule"/>
</dbReference>
<evidence type="ECO:0000256" key="1">
    <source>
        <dbReference type="ARBA" id="ARBA00022491"/>
    </source>
</evidence>
<keyword evidence="2 7" id="KW-0547">Nucleotide-binding</keyword>
<dbReference type="GO" id="GO:0003677">
    <property type="term" value="F:DNA binding"/>
    <property type="evidence" value="ECO:0007669"/>
    <property type="project" value="UniProtKB-KW"/>
</dbReference>
<keyword evidence="1 7" id="KW-0678">Repressor</keyword>
<proteinExistence type="inferred from homology"/>
<keyword evidence="7" id="KW-0862">Zinc</keyword>
<dbReference type="Pfam" id="PF22811">
    <property type="entry name" value="Zn_ribbon_NrdR"/>
    <property type="match status" value="1"/>
</dbReference>
<feature type="zinc finger region" evidence="7">
    <location>
        <begin position="3"/>
        <end position="34"/>
    </location>
</feature>
<dbReference type="EMBL" id="MFPU01000055">
    <property type="protein sequence ID" value="OGH69263.1"/>
    <property type="molecule type" value="Genomic_DNA"/>
</dbReference>
<feature type="domain" description="ATP-cone" evidence="8">
    <location>
        <begin position="49"/>
        <end position="139"/>
    </location>
</feature>
<dbReference type="PANTHER" id="PTHR30455:SF2">
    <property type="entry name" value="TRANSCRIPTIONAL REPRESSOR NRDR"/>
    <property type="match status" value="1"/>
</dbReference>
<comment type="caution">
    <text evidence="9">The sequence shown here is derived from an EMBL/GenBank/DDBJ whole genome shotgun (WGS) entry which is preliminary data.</text>
</comment>
<keyword evidence="7" id="KW-0863">Zinc-finger</keyword>
<keyword evidence="3 7" id="KW-0067">ATP-binding</keyword>
<sequence length="154" mass="18476">MRCPVCNNREVSVVDTRPAEDDFAVRRRRECEKCHYRFSTVEEVELLDIIVVKRAGERQSYMRDKVEDGIRRSLTKRPFTQEKFHRLLNAIERDIQKKKKREIASSEIGEIIMRHLHAFDKVAYIRFASVYRDFKDVITFEKELKKLVQKKKQS</sequence>